<reference evidence="3" key="1">
    <citation type="journal article" date="2019" name="Int. J. Syst. Evol. Microbiol.">
        <title>The Global Catalogue of Microorganisms (GCM) 10K type strain sequencing project: providing services to taxonomists for standard genome sequencing and annotation.</title>
        <authorList>
            <consortium name="The Broad Institute Genomics Platform"/>
            <consortium name="The Broad Institute Genome Sequencing Center for Infectious Disease"/>
            <person name="Wu L."/>
            <person name="Ma J."/>
        </authorList>
    </citation>
    <scope>NUCLEOTIDE SEQUENCE [LARGE SCALE GENOMIC DNA]</scope>
    <source>
        <strain evidence="3">CCUG 54523</strain>
    </source>
</reference>
<sequence length="75" mass="8606">MSTLDHSVTQRLSHTFVTPAQVVAMLPGITLRTLSMWRYRQIGPPYRKLGARIVYPLDELDDWVEARAHGSDARR</sequence>
<evidence type="ECO:0000313" key="3">
    <source>
        <dbReference type="Proteomes" id="UP001597055"/>
    </source>
</evidence>
<dbReference type="SUPFAM" id="SSF46955">
    <property type="entry name" value="Putative DNA-binding domain"/>
    <property type="match status" value="1"/>
</dbReference>
<evidence type="ECO:0000256" key="1">
    <source>
        <dbReference type="SAM" id="Phobius"/>
    </source>
</evidence>
<name>A0ABW3AGW3_9MICO</name>
<dbReference type="RefSeq" id="WP_204977925.1">
    <property type="nucleotide sequence ID" value="NZ_JBHTII010000001.1"/>
</dbReference>
<proteinExistence type="predicted"/>
<evidence type="ECO:0000313" key="2">
    <source>
        <dbReference type="EMBL" id="MFD0790210.1"/>
    </source>
</evidence>
<dbReference type="Proteomes" id="UP001597055">
    <property type="component" value="Unassembled WGS sequence"/>
</dbReference>
<protein>
    <submittedName>
        <fullName evidence="2">Helix-turn-helix domain-containing protein</fullName>
    </submittedName>
</protein>
<organism evidence="2 3">
    <name type="scientific">Microbacterium insulae</name>
    <dbReference type="NCBI Taxonomy" id="483014"/>
    <lineage>
        <taxon>Bacteria</taxon>
        <taxon>Bacillati</taxon>
        <taxon>Actinomycetota</taxon>
        <taxon>Actinomycetes</taxon>
        <taxon>Micrococcales</taxon>
        <taxon>Microbacteriaceae</taxon>
        <taxon>Microbacterium</taxon>
    </lineage>
</organism>
<dbReference type="InterPro" id="IPR009061">
    <property type="entry name" value="DNA-bd_dom_put_sf"/>
</dbReference>
<comment type="caution">
    <text evidence="2">The sequence shown here is derived from an EMBL/GenBank/DDBJ whole genome shotgun (WGS) entry which is preliminary data.</text>
</comment>
<dbReference type="EMBL" id="JBHTII010000001">
    <property type="protein sequence ID" value="MFD0790210.1"/>
    <property type="molecule type" value="Genomic_DNA"/>
</dbReference>
<feature type="transmembrane region" description="Helical" evidence="1">
    <location>
        <begin position="12"/>
        <end position="31"/>
    </location>
</feature>
<accession>A0ABW3AGW3</accession>
<keyword evidence="3" id="KW-1185">Reference proteome</keyword>
<keyword evidence="1" id="KW-0812">Transmembrane</keyword>
<keyword evidence="1" id="KW-1133">Transmembrane helix</keyword>
<keyword evidence="1" id="KW-0472">Membrane</keyword>
<gene>
    <name evidence="2" type="ORF">ACFQ0P_07370</name>
</gene>